<feature type="region of interest" description="Disordered" evidence="1">
    <location>
        <begin position="44"/>
        <end position="111"/>
    </location>
</feature>
<name>A0AAZ3QT28_ONCTS</name>
<organism evidence="2 3">
    <name type="scientific">Oncorhynchus tshawytscha</name>
    <name type="common">Chinook salmon</name>
    <name type="synonym">Salmo tshawytscha</name>
    <dbReference type="NCBI Taxonomy" id="74940"/>
    <lineage>
        <taxon>Eukaryota</taxon>
        <taxon>Metazoa</taxon>
        <taxon>Chordata</taxon>
        <taxon>Craniata</taxon>
        <taxon>Vertebrata</taxon>
        <taxon>Euteleostomi</taxon>
        <taxon>Actinopterygii</taxon>
        <taxon>Neopterygii</taxon>
        <taxon>Teleostei</taxon>
        <taxon>Protacanthopterygii</taxon>
        <taxon>Salmoniformes</taxon>
        <taxon>Salmonidae</taxon>
        <taxon>Salmoninae</taxon>
        <taxon>Oncorhynchus</taxon>
    </lineage>
</organism>
<reference evidence="2" key="2">
    <citation type="submission" date="2025-08" db="UniProtKB">
        <authorList>
            <consortium name="Ensembl"/>
        </authorList>
    </citation>
    <scope>IDENTIFICATION</scope>
</reference>
<dbReference type="Ensembl" id="ENSOTST00005138252.1">
    <property type="protein sequence ID" value="ENSOTSP00005132061.1"/>
    <property type="gene ID" value="ENSOTSG00005054901.1"/>
</dbReference>
<dbReference type="AlphaFoldDB" id="A0AAZ3QT28"/>
<evidence type="ECO:0000256" key="1">
    <source>
        <dbReference type="SAM" id="MobiDB-lite"/>
    </source>
</evidence>
<keyword evidence="3" id="KW-1185">Reference proteome</keyword>
<sequence>TPNLVDTRLTPNNIPFVWARKTRQAVNVSLNLIDVLPWQPHPHHPSFPRLHAQPAQEAHSTGMGAASSTPIQGANCAREGNKEKERERGFWTSNRKVASSNPQGTNLSFCP</sequence>
<evidence type="ECO:0000313" key="3">
    <source>
        <dbReference type="Proteomes" id="UP000694402"/>
    </source>
</evidence>
<reference evidence="3" key="1">
    <citation type="journal article" date="2018" name="PLoS ONE">
        <title>Chinook salmon (Oncorhynchus tshawytscha) genome and transcriptome.</title>
        <authorList>
            <person name="Christensen K.A."/>
            <person name="Leong J.S."/>
            <person name="Sakhrani D."/>
            <person name="Biagi C.A."/>
            <person name="Minkley D.R."/>
            <person name="Withler R.E."/>
            <person name="Rondeau E.B."/>
            <person name="Koop B.F."/>
            <person name="Devlin R.H."/>
        </authorList>
    </citation>
    <scope>NUCLEOTIDE SEQUENCE [LARGE SCALE GENOMIC DNA]</scope>
</reference>
<proteinExistence type="predicted"/>
<feature type="compositionally biased region" description="Basic and acidic residues" evidence="1">
    <location>
        <begin position="79"/>
        <end position="89"/>
    </location>
</feature>
<protein>
    <submittedName>
        <fullName evidence="2">Uncharacterized protein</fullName>
    </submittedName>
</protein>
<accession>A0AAZ3QT28</accession>
<dbReference type="Proteomes" id="UP000694402">
    <property type="component" value="Unassembled WGS sequence"/>
</dbReference>
<evidence type="ECO:0000313" key="2">
    <source>
        <dbReference type="Ensembl" id="ENSOTSP00005132061.1"/>
    </source>
</evidence>
<reference evidence="2" key="3">
    <citation type="submission" date="2025-09" db="UniProtKB">
        <authorList>
            <consortium name="Ensembl"/>
        </authorList>
    </citation>
    <scope>IDENTIFICATION</scope>
</reference>
<feature type="compositionally biased region" description="Polar residues" evidence="1">
    <location>
        <begin position="91"/>
        <end position="111"/>
    </location>
</feature>